<feature type="region of interest" description="Disordered" evidence="1">
    <location>
        <begin position="214"/>
        <end position="239"/>
    </location>
</feature>
<dbReference type="SMART" id="SM00384">
    <property type="entry name" value="AT_hook"/>
    <property type="match status" value="3"/>
</dbReference>
<evidence type="ECO:0000256" key="1">
    <source>
        <dbReference type="SAM" id="MobiDB-lite"/>
    </source>
</evidence>
<feature type="region of interest" description="Disordered" evidence="1">
    <location>
        <begin position="1043"/>
        <end position="1076"/>
    </location>
</feature>
<dbReference type="InterPro" id="IPR017956">
    <property type="entry name" value="AT_hook_DNA-bd_motif"/>
</dbReference>
<accession>A0AA87ZX06</accession>
<feature type="compositionally biased region" description="Low complexity" evidence="1">
    <location>
        <begin position="90"/>
        <end position="103"/>
    </location>
</feature>
<feature type="compositionally biased region" description="Polar residues" evidence="1">
    <location>
        <begin position="1043"/>
        <end position="1052"/>
    </location>
</feature>
<dbReference type="PANTHER" id="PTHR37701:SF13">
    <property type="entry name" value="C2H2-TYPE DOMAIN-CONTAINING PROTEIN"/>
    <property type="match status" value="1"/>
</dbReference>
<keyword evidence="3" id="KW-1185">Reference proteome</keyword>
<dbReference type="InterPro" id="IPR037472">
    <property type="entry name" value="MBD8"/>
</dbReference>
<sequence length="1330" mass="144735">MAFAAGVDFPSDHPCLRLDSLPLVDLRLLSQSELFSLSLCSSSSSSQPNGRCDDDVLIPKIDRTVFNESAGSRKQTYSRLRLAPRNSQLASSSSSSSSAAAAARQTPEPLAQESFQVIALLKQLFASGTDGELVPIRVDYKDAVPEPSSSAIVAHNVPIHVVLPNSASEKRKRGRPRKNAPAGLGTVNWASPLPVSSSAVSYGSVGSLVPTPVSSNSAVSVGAQKRKRGRPRKNSIPYGTVTDLSTVPILSNAAFHHSPGEIFSTPVPTNAFPYGSVRDGFHIPVSSNSAFPDDAKNLNPGRPRKIPILETKNSSQGHQDGTGSVPVPISFNVEILSMPVSSNEVFLNSAGDIASGGSQGKRKRGRPRKNENRPVLLVKGKANVVKACDDAKERVEKKEELLNVNRNGDAVNLEDPFGAELRRRTEGMKTEAELLGFLGGLEGEWGSWRRKKKIVPASSLGDTLPRGWKIQISIKKKKGHVSLFCRRYLRNIVDTTFVLGFLVFQLDASVVFTIYASFPNPVLSSPNGQQFVSCKEVSSYLLTSSGIQDAGQSKPGLADGNVQVANKVGSGDEANLSFEDGKNADVPVSCSRVPFTFVSTDHGEQAIFLETRNLGEGRIPIDEEKPSSLEANEKVSCESLHGKLVADSLTEACADRQRADTATCMDRGSGEFVPYSHVEKVKNGSKDEKHQELCEKQDKVCHMTNKNELGESDEVIKVGETASSNKNGNSFELSDSISVVQCSITSSVEEPKKNVDPGTALLASSSESKICSTADCQFARTAEDRNDESTSGHCWCWNEEERGPTKDANRSLTSITMGLAHGRSSELGLSSSSIDERTCLVGSEVNNVSSRSKFPNEKIISSGSSRVTSDAEAVTPIKHDRSSGRCLSVPPSNEQSFWDDGGFESNVFTSFDNEDNANNSSFDAIDTSKVNDVKNRKDTGIYANPVACMEQVRNFRGGSDVLSSNESKCAWRDNLVSDRQTEEVKQDGGSLDFHVLDRSDYFQSSDFMDGVNNIFSSSMEESKSKEVNGFWNNEVLHSFGSIDTETDANAGTGTLKGRSSEGLSPVISRSGQTFPNTNNVEELELKKCSDIGSIHGADDTKRVSTSTLWEQPKPEETNKSRNNEPMTCSVNHSRTYGNVTPDLIWRTSEDYFQPSSLVDTSSAPMQLSGCFPNFNILSEKLYSDEQDAYGDLNGNERFETISDLEGLGLGSTEQSQYNFLTTQGTLNSNESKGLSHAEIKHGFDSSFWLAKESLTLFPKTASGHQTVTICIWPNSQRSSTYCRLVPKLPAFSDDLIVLYCLTCEREHLRFQILSGCCAVVYKRRILQFRR</sequence>
<name>A0AA87ZX06_FICCA</name>
<feature type="compositionally biased region" description="Polar residues" evidence="1">
    <location>
        <begin position="1123"/>
        <end position="1133"/>
    </location>
</feature>
<dbReference type="GO" id="GO:0003677">
    <property type="term" value="F:DNA binding"/>
    <property type="evidence" value="ECO:0007669"/>
    <property type="project" value="InterPro"/>
</dbReference>
<reference evidence="2" key="1">
    <citation type="submission" date="2023-07" db="EMBL/GenBank/DDBJ databases">
        <title>draft genome sequence of fig (Ficus carica).</title>
        <authorList>
            <person name="Takahashi T."/>
            <person name="Nishimura K."/>
        </authorList>
    </citation>
    <scope>NUCLEOTIDE SEQUENCE</scope>
</reference>
<feature type="compositionally biased region" description="Basic residues" evidence="1">
    <location>
        <begin position="224"/>
        <end position="233"/>
    </location>
</feature>
<gene>
    <name evidence="2" type="ORF">TIFTF001_014529</name>
</gene>
<dbReference type="PANTHER" id="PTHR37701">
    <property type="entry name" value="METHYL-CPG-BINDING DOMAIN-CONTAINING PROTEIN 8"/>
    <property type="match status" value="1"/>
</dbReference>
<feature type="region of interest" description="Disordered" evidence="1">
    <location>
        <begin position="1096"/>
        <end position="1133"/>
    </location>
</feature>
<proteinExistence type="predicted"/>
<dbReference type="Proteomes" id="UP001187192">
    <property type="component" value="Unassembled WGS sequence"/>
</dbReference>
<dbReference type="EMBL" id="BTGU01000020">
    <property type="protein sequence ID" value="GMN45344.1"/>
    <property type="molecule type" value="Genomic_DNA"/>
</dbReference>
<protein>
    <submittedName>
        <fullName evidence="2">Uncharacterized protein</fullName>
    </submittedName>
</protein>
<feature type="compositionally biased region" description="Basic and acidic residues" evidence="1">
    <location>
        <begin position="1112"/>
        <end position="1122"/>
    </location>
</feature>
<evidence type="ECO:0000313" key="3">
    <source>
        <dbReference type="Proteomes" id="UP001187192"/>
    </source>
</evidence>
<organism evidence="2 3">
    <name type="scientific">Ficus carica</name>
    <name type="common">Common fig</name>
    <dbReference type="NCBI Taxonomy" id="3494"/>
    <lineage>
        <taxon>Eukaryota</taxon>
        <taxon>Viridiplantae</taxon>
        <taxon>Streptophyta</taxon>
        <taxon>Embryophyta</taxon>
        <taxon>Tracheophyta</taxon>
        <taxon>Spermatophyta</taxon>
        <taxon>Magnoliopsida</taxon>
        <taxon>eudicotyledons</taxon>
        <taxon>Gunneridae</taxon>
        <taxon>Pentapetalae</taxon>
        <taxon>rosids</taxon>
        <taxon>fabids</taxon>
        <taxon>Rosales</taxon>
        <taxon>Moraceae</taxon>
        <taxon>Ficeae</taxon>
        <taxon>Ficus</taxon>
    </lineage>
</organism>
<feature type="compositionally biased region" description="Polar residues" evidence="1">
    <location>
        <begin position="1067"/>
        <end position="1076"/>
    </location>
</feature>
<comment type="caution">
    <text evidence="2">The sequence shown here is derived from an EMBL/GenBank/DDBJ whole genome shotgun (WGS) entry which is preliminary data.</text>
</comment>
<evidence type="ECO:0000313" key="2">
    <source>
        <dbReference type="EMBL" id="GMN45344.1"/>
    </source>
</evidence>
<feature type="region of interest" description="Disordered" evidence="1">
    <location>
        <begin position="350"/>
        <end position="373"/>
    </location>
</feature>
<dbReference type="PRINTS" id="PR00929">
    <property type="entry name" value="ATHOOK"/>
</dbReference>
<feature type="region of interest" description="Disordered" evidence="1">
    <location>
        <begin position="83"/>
        <end position="106"/>
    </location>
</feature>